<keyword evidence="5 7" id="KW-1133">Transmembrane helix</keyword>
<dbReference type="SUPFAM" id="SSF161098">
    <property type="entry name" value="MetI-like"/>
    <property type="match status" value="1"/>
</dbReference>
<dbReference type="AlphaFoldDB" id="A0A9D1R4K0"/>
<evidence type="ECO:0000256" key="3">
    <source>
        <dbReference type="ARBA" id="ARBA00022475"/>
    </source>
</evidence>
<feature type="transmembrane region" description="Helical" evidence="7">
    <location>
        <begin position="182"/>
        <end position="204"/>
    </location>
</feature>
<accession>A0A9D1R4K0</accession>
<evidence type="ECO:0000256" key="6">
    <source>
        <dbReference type="ARBA" id="ARBA00023136"/>
    </source>
</evidence>
<organism evidence="9 10">
    <name type="scientific">Candidatus Acetatifactor stercoripullorum</name>
    <dbReference type="NCBI Taxonomy" id="2838414"/>
    <lineage>
        <taxon>Bacteria</taxon>
        <taxon>Bacillati</taxon>
        <taxon>Bacillota</taxon>
        <taxon>Clostridia</taxon>
        <taxon>Lachnospirales</taxon>
        <taxon>Lachnospiraceae</taxon>
        <taxon>Acetatifactor</taxon>
    </lineage>
</organism>
<dbReference type="PROSITE" id="PS50928">
    <property type="entry name" value="ABC_TM1"/>
    <property type="match status" value="1"/>
</dbReference>
<gene>
    <name evidence="9" type="ORF">H9742_04585</name>
</gene>
<name>A0A9D1R4K0_9FIRM</name>
<dbReference type="PANTHER" id="PTHR43744:SF9">
    <property type="entry name" value="POLYGALACTURONAN_RHAMNOGALACTURONAN TRANSPORT SYSTEM PERMEASE PROTEIN YTCP"/>
    <property type="match status" value="1"/>
</dbReference>
<proteinExistence type="inferred from homology"/>
<sequence length="292" mass="32861">MKRMSVSDKVVTIVNYVLCFIIACITAYPLIYVFSMSISRPEAVVSGTVKLLPKGFSLQAFKLVFSNMEVWRSYYNTIWYTVVGTAISVLLTLMAAYPLSRKQFCLRKPLSVFFSISMFFTGTLVPMYLLINNLGLYNTRWAIVLPTGAAAYYIIIARTFFSGISDSLYDSARIDGAGEMKILWKVYMPLSKPVISVLILYYAIQQWNSYFNAMIYLPGRRDLQPLQIYLMKVLINNESAVDGGAMGSAAQSMISTQLKYVVIVVALIPILCVYPFLQKYFTTGMTLGAVKE</sequence>
<dbReference type="InterPro" id="IPR035906">
    <property type="entry name" value="MetI-like_sf"/>
</dbReference>
<dbReference type="CDD" id="cd06261">
    <property type="entry name" value="TM_PBP2"/>
    <property type="match status" value="1"/>
</dbReference>
<feature type="transmembrane region" description="Helical" evidence="7">
    <location>
        <begin position="12"/>
        <end position="34"/>
    </location>
</feature>
<evidence type="ECO:0000313" key="9">
    <source>
        <dbReference type="EMBL" id="HIW80799.1"/>
    </source>
</evidence>
<keyword evidence="4 7" id="KW-0812">Transmembrane</keyword>
<comment type="subcellular location">
    <subcellularLocation>
        <location evidence="1 7">Cell membrane</location>
        <topology evidence="1 7">Multi-pass membrane protein</topology>
    </subcellularLocation>
</comment>
<feature type="transmembrane region" description="Helical" evidence="7">
    <location>
        <begin position="143"/>
        <end position="161"/>
    </location>
</feature>
<keyword evidence="3" id="KW-1003">Cell membrane</keyword>
<feature type="transmembrane region" description="Helical" evidence="7">
    <location>
        <begin position="78"/>
        <end position="99"/>
    </location>
</feature>
<evidence type="ECO:0000256" key="5">
    <source>
        <dbReference type="ARBA" id="ARBA00022989"/>
    </source>
</evidence>
<dbReference type="PANTHER" id="PTHR43744">
    <property type="entry name" value="ABC TRANSPORTER PERMEASE PROTEIN MG189-RELATED-RELATED"/>
    <property type="match status" value="1"/>
</dbReference>
<comment type="caution">
    <text evidence="9">The sequence shown here is derived from an EMBL/GenBank/DDBJ whole genome shotgun (WGS) entry which is preliminary data.</text>
</comment>
<evidence type="ECO:0000256" key="7">
    <source>
        <dbReference type="RuleBase" id="RU363032"/>
    </source>
</evidence>
<dbReference type="Proteomes" id="UP000824265">
    <property type="component" value="Unassembled WGS sequence"/>
</dbReference>
<keyword evidence="2 7" id="KW-0813">Transport</keyword>
<evidence type="ECO:0000256" key="4">
    <source>
        <dbReference type="ARBA" id="ARBA00022692"/>
    </source>
</evidence>
<dbReference type="InterPro" id="IPR000515">
    <property type="entry name" value="MetI-like"/>
</dbReference>
<dbReference type="EMBL" id="DXGH01000027">
    <property type="protein sequence ID" value="HIW80799.1"/>
    <property type="molecule type" value="Genomic_DNA"/>
</dbReference>
<evidence type="ECO:0000259" key="8">
    <source>
        <dbReference type="PROSITE" id="PS50928"/>
    </source>
</evidence>
<reference evidence="9" key="2">
    <citation type="submission" date="2021-04" db="EMBL/GenBank/DDBJ databases">
        <authorList>
            <person name="Gilroy R."/>
        </authorList>
    </citation>
    <scope>NUCLEOTIDE SEQUENCE</scope>
    <source>
        <strain evidence="9">CHK195-6426</strain>
    </source>
</reference>
<evidence type="ECO:0000313" key="10">
    <source>
        <dbReference type="Proteomes" id="UP000824265"/>
    </source>
</evidence>
<comment type="similarity">
    <text evidence="7">Belongs to the binding-protein-dependent transport system permease family.</text>
</comment>
<keyword evidence="6 7" id="KW-0472">Membrane</keyword>
<reference evidence="9" key="1">
    <citation type="journal article" date="2021" name="PeerJ">
        <title>Extensive microbial diversity within the chicken gut microbiome revealed by metagenomics and culture.</title>
        <authorList>
            <person name="Gilroy R."/>
            <person name="Ravi A."/>
            <person name="Getino M."/>
            <person name="Pursley I."/>
            <person name="Horton D.L."/>
            <person name="Alikhan N.F."/>
            <person name="Baker D."/>
            <person name="Gharbi K."/>
            <person name="Hall N."/>
            <person name="Watson M."/>
            <person name="Adriaenssens E.M."/>
            <person name="Foster-Nyarko E."/>
            <person name="Jarju S."/>
            <person name="Secka A."/>
            <person name="Antonio M."/>
            <person name="Oren A."/>
            <person name="Chaudhuri R.R."/>
            <person name="La Ragione R."/>
            <person name="Hildebrand F."/>
            <person name="Pallen M.J."/>
        </authorList>
    </citation>
    <scope>NUCLEOTIDE SEQUENCE</scope>
    <source>
        <strain evidence="9">CHK195-6426</strain>
    </source>
</reference>
<dbReference type="PROSITE" id="PS51257">
    <property type="entry name" value="PROKAR_LIPOPROTEIN"/>
    <property type="match status" value="1"/>
</dbReference>
<dbReference type="Gene3D" id="1.10.3720.10">
    <property type="entry name" value="MetI-like"/>
    <property type="match status" value="1"/>
</dbReference>
<dbReference type="GO" id="GO:0055085">
    <property type="term" value="P:transmembrane transport"/>
    <property type="evidence" value="ECO:0007669"/>
    <property type="project" value="InterPro"/>
</dbReference>
<dbReference type="Pfam" id="PF00528">
    <property type="entry name" value="BPD_transp_1"/>
    <property type="match status" value="1"/>
</dbReference>
<dbReference type="GO" id="GO:0005886">
    <property type="term" value="C:plasma membrane"/>
    <property type="evidence" value="ECO:0007669"/>
    <property type="project" value="UniProtKB-SubCell"/>
</dbReference>
<feature type="transmembrane region" description="Helical" evidence="7">
    <location>
        <begin position="258"/>
        <end position="277"/>
    </location>
</feature>
<evidence type="ECO:0000256" key="2">
    <source>
        <dbReference type="ARBA" id="ARBA00022448"/>
    </source>
</evidence>
<evidence type="ECO:0000256" key="1">
    <source>
        <dbReference type="ARBA" id="ARBA00004651"/>
    </source>
</evidence>
<feature type="domain" description="ABC transmembrane type-1" evidence="8">
    <location>
        <begin position="74"/>
        <end position="271"/>
    </location>
</feature>
<feature type="transmembrane region" description="Helical" evidence="7">
    <location>
        <begin position="111"/>
        <end position="131"/>
    </location>
</feature>
<protein>
    <submittedName>
        <fullName evidence="9">Carbohydrate ABC transporter permease</fullName>
    </submittedName>
</protein>